<dbReference type="eggNOG" id="COG0742">
    <property type="taxonomic scope" value="Bacteria"/>
</dbReference>
<evidence type="ECO:0000256" key="1">
    <source>
        <dbReference type="ARBA" id="ARBA00022603"/>
    </source>
</evidence>
<dbReference type="GO" id="GO:0052913">
    <property type="term" value="F:16S rRNA (guanine(966)-N(2))-methyltransferase activity"/>
    <property type="evidence" value="ECO:0007669"/>
    <property type="project" value="UniProtKB-EC"/>
</dbReference>
<dbReference type="InterPro" id="IPR029063">
    <property type="entry name" value="SAM-dependent_MTases_sf"/>
</dbReference>
<dbReference type="RefSeq" id="WP_023054167.1">
    <property type="nucleotide sequence ID" value="NZ_AWXA01000046.1"/>
</dbReference>
<dbReference type="NCBIfam" id="TIGR00095">
    <property type="entry name" value="16S rRNA (guanine(966)-N(2))-methyltransferase RsmD"/>
    <property type="match status" value="1"/>
</dbReference>
<dbReference type="CDD" id="cd02440">
    <property type="entry name" value="AdoMet_MTases"/>
    <property type="match status" value="1"/>
</dbReference>
<keyword evidence="1 3" id="KW-0489">Methyltransferase</keyword>
<organism evidence="3 4">
    <name type="scientific">Megasphaera vaginalis</name>
    <name type="common">ex Srinivasan et al. 2021</name>
    <dbReference type="NCBI Taxonomy" id="1111454"/>
    <lineage>
        <taxon>Bacteria</taxon>
        <taxon>Bacillati</taxon>
        <taxon>Bacillota</taxon>
        <taxon>Negativicutes</taxon>
        <taxon>Veillonellales</taxon>
        <taxon>Veillonellaceae</taxon>
        <taxon>Megasphaera</taxon>
    </lineage>
</organism>
<protein>
    <submittedName>
        <fullName evidence="3">16S rRNA (Guanine(966)-N(2))-methyltransferase RsmD</fullName>
        <ecNumber evidence="3">2.1.1.171</ecNumber>
    </submittedName>
</protein>
<gene>
    <name evidence="3" type="primary">rsmD</name>
    <name evidence="3" type="ORF">HMPREF1250_0792</name>
</gene>
<dbReference type="Proteomes" id="UP000017090">
    <property type="component" value="Unassembled WGS sequence"/>
</dbReference>
<dbReference type="PANTHER" id="PTHR43542:SF1">
    <property type="entry name" value="METHYLTRANSFERASE"/>
    <property type="match status" value="1"/>
</dbReference>
<dbReference type="PIRSF" id="PIRSF004553">
    <property type="entry name" value="CHP00095"/>
    <property type="match status" value="1"/>
</dbReference>
<sequence length="184" mass="20143">MRIIAGSARGRLLKSPKGMLTRPTLDSTRESLFNILGPGALKDAAVLDIFAGTGALGLEAVSRGATKAVFIDSRTGALIRENALLCRAADRCTVLAGDYKRMLAHLQGERFDYIFADPPYVKNFVNETIALIFRHTLLRSDGLLLMEHSSREPIADSPLFTIIRKKTYGSDTQISFIRGCKEGV</sequence>
<reference evidence="3 4" key="1">
    <citation type="submission" date="2013-09" db="EMBL/GenBank/DDBJ databases">
        <authorList>
            <person name="Durkin A.S."/>
            <person name="Haft D.R."/>
            <person name="McCorrison J."/>
            <person name="Torralba M."/>
            <person name="Gillis M."/>
            <person name="Haft D.H."/>
            <person name="Methe B."/>
            <person name="Sutton G."/>
            <person name="Nelson K.E."/>
        </authorList>
    </citation>
    <scope>NUCLEOTIDE SEQUENCE [LARGE SCALE GENOMIC DNA]</scope>
    <source>
        <strain evidence="3 4">BV3C16-1</strain>
    </source>
</reference>
<evidence type="ECO:0000313" key="4">
    <source>
        <dbReference type="Proteomes" id="UP000017090"/>
    </source>
</evidence>
<dbReference type="OrthoDB" id="9803017at2"/>
<dbReference type="GO" id="GO:0003676">
    <property type="term" value="F:nucleic acid binding"/>
    <property type="evidence" value="ECO:0007669"/>
    <property type="project" value="InterPro"/>
</dbReference>
<dbReference type="InterPro" id="IPR002052">
    <property type="entry name" value="DNA_methylase_N6_adenine_CS"/>
</dbReference>
<dbReference type="PROSITE" id="PS00092">
    <property type="entry name" value="N6_MTASE"/>
    <property type="match status" value="1"/>
</dbReference>
<dbReference type="SUPFAM" id="SSF53335">
    <property type="entry name" value="S-adenosyl-L-methionine-dependent methyltransferases"/>
    <property type="match status" value="1"/>
</dbReference>
<name>U7UFT6_9FIRM</name>
<accession>U7UFT6</accession>
<proteinExistence type="predicted"/>
<dbReference type="PANTHER" id="PTHR43542">
    <property type="entry name" value="METHYLTRANSFERASE"/>
    <property type="match status" value="1"/>
</dbReference>
<dbReference type="Pfam" id="PF03602">
    <property type="entry name" value="Cons_hypoth95"/>
    <property type="match status" value="1"/>
</dbReference>
<dbReference type="AlphaFoldDB" id="U7UFT6"/>
<dbReference type="Gene3D" id="3.40.50.150">
    <property type="entry name" value="Vaccinia Virus protein VP39"/>
    <property type="match status" value="1"/>
</dbReference>
<evidence type="ECO:0000313" key="3">
    <source>
        <dbReference type="EMBL" id="ERT58156.1"/>
    </source>
</evidence>
<keyword evidence="4" id="KW-1185">Reference proteome</keyword>
<evidence type="ECO:0000256" key="2">
    <source>
        <dbReference type="ARBA" id="ARBA00022679"/>
    </source>
</evidence>
<dbReference type="STRING" id="1111454.HMPREF1250_0792"/>
<dbReference type="InterPro" id="IPR004398">
    <property type="entry name" value="RNA_MeTrfase_RsmD"/>
</dbReference>
<dbReference type="EC" id="2.1.1.171" evidence="3"/>
<dbReference type="EMBL" id="AWXA01000046">
    <property type="protein sequence ID" value="ERT58156.1"/>
    <property type="molecule type" value="Genomic_DNA"/>
</dbReference>
<dbReference type="PATRIC" id="fig|1111454.3.peg.1681"/>
<keyword evidence="2 3" id="KW-0808">Transferase</keyword>
<comment type="caution">
    <text evidence="3">The sequence shown here is derived from an EMBL/GenBank/DDBJ whole genome shotgun (WGS) entry which is preliminary data.</text>
</comment>